<gene>
    <name evidence="1" type="ORF">ENS64_12470</name>
</gene>
<organism evidence="1">
    <name type="scientific">Schlesneria paludicola</name>
    <dbReference type="NCBI Taxonomy" id="360056"/>
    <lineage>
        <taxon>Bacteria</taxon>
        <taxon>Pseudomonadati</taxon>
        <taxon>Planctomycetota</taxon>
        <taxon>Planctomycetia</taxon>
        <taxon>Planctomycetales</taxon>
        <taxon>Planctomycetaceae</taxon>
        <taxon>Schlesneria</taxon>
    </lineage>
</organism>
<sequence length="289" mass="31974">MRCRAVWEAVQRQAAHWTLPRAGYALKGWTIGAGPPLYFVNGFAGTAALHALVAWLLRDQYRSVLYDVELAGPNGPTTLADFTTDLLDAATLQGDATFSVYGSTFGGMVAVQAAAVAGDRVERLILQSVPIRGRLTPAEWLLARCCRRSLRPLAQFPLRIAVQTQNHRRWFPPLDPDRWSFFLETTGKLPTGLPARQALAWHGRDLSSLLPSITQPVLFVDTEGTGLRLSQSQAELREGLSQAREERLHSTGLHPYLTHPHRMVKLIQSFCPVECSTSHKSKPGELETS</sequence>
<reference evidence="1" key="1">
    <citation type="journal article" date="2020" name="mSystems">
        <title>Genome- and Community-Level Interaction Insights into Carbon Utilization and Element Cycling Functions of Hydrothermarchaeota in Hydrothermal Sediment.</title>
        <authorList>
            <person name="Zhou Z."/>
            <person name="Liu Y."/>
            <person name="Xu W."/>
            <person name="Pan J."/>
            <person name="Luo Z.H."/>
            <person name="Li M."/>
        </authorList>
    </citation>
    <scope>NUCLEOTIDE SEQUENCE [LARGE SCALE GENOMIC DNA]</scope>
    <source>
        <strain evidence="1">SpSt-508</strain>
    </source>
</reference>
<dbReference type="SUPFAM" id="SSF53474">
    <property type="entry name" value="alpha/beta-Hydrolases"/>
    <property type="match status" value="1"/>
</dbReference>
<accession>A0A7C4LP87</accession>
<comment type="caution">
    <text evidence="1">The sequence shown here is derived from an EMBL/GenBank/DDBJ whole genome shotgun (WGS) entry which is preliminary data.</text>
</comment>
<evidence type="ECO:0000313" key="1">
    <source>
        <dbReference type="EMBL" id="HGT40057.1"/>
    </source>
</evidence>
<dbReference type="AlphaFoldDB" id="A0A7C4LP87"/>
<dbReference type="EMBL" id="DSVQ01000016">
    <property type="protein sequence ID" value="HGT40057.1"/>
    <property type="molecule type" value="Genomic_DNA"/>
</dbReference>
<dbReference type="InterPro" id="IPR029058">
    <property type="entry name" value="AB_hydrolase_fold"/>
</dbReference>
<protein>
    <submittedName>
        <fullName evidence="1">Alpha/beta hydrolase</fullName>
    </submittedName>
</protein>
<dbReference type="Gene3D" id="3.40.50.1820">
    <property type="entry name" value="alpha/beta hydrolase"/>
    <property type="match status" value="1"/>
</dbReference>
<name>A0A7C4LP87_9PLAN</name>
<proteinExistence type="predicted"/>
<keyword evidence="1" id="KW-0378">Hydrolase</keyword>
<dbReference type="GO" id="GO:0016787">
    <property type="term" value="F:hydrolase activity"/>
    <property type="evidence" value="ECO:0007669"/>
    <property type="project" value="UniProtKB-KW"/>
</dbReference>